<name>A0A518ESU3_9BACT</name>
<reference evidence="2 3" key="1">
    <citation type="submission" date="2019-02" db="EMBL/GenBank/DDBJ databases">
        <title>Deep-cultivation of Planctomycetes and their phenomic and genomic characterization uncovers novel biology.</title>
        <authorList>
            <person name="Wiegand S."/>
            <person name="Jogler M."/>
            <person name="Boedeker C."/>
            <person name="Pinto D."/>
            <person name="Vollmers J."/>
            <person name="Rivas-Marin E."/>
            <person name="Kohn T."/>
            <person name="Peeters S.H."/>
            <person name="Heuer A."/>
            <person name="Rast P."/>
            <person name="Oberbeckmann S."/>
            <person name="Bunk B."/>
            <person name="Jeske O."/>
            <person name="Meyerdierks A."/>
            <person name="Storesund J.E."/>
            <person name="Kallscheuer N."/>
            <person name="Luecker S."/>
            <person name="Lage O.M."/>
            <person name="Pohl T."/>
            <person name="Merkel B.J."/>
            <person name="Hornburger P."/>
            <person name="Mueller R.-W."/>
            <person name="Bruemmer F."/>
            <person name="Labrenz M."/>
            <person name="Spormann A.M."/>
            <person name="Op den Camp H."/>
            <person name="Overmann J."/>
            <person name="Amann R."/>
            <person name="Jetten M.S.M."/>
            <person name="Mascher T."/>
            <person name="Medema M.H."/>
            <person name="Devos D.P."/>
            <person name="Kaster A.-K."/>
            <person name="Ovreas L."/>
            <person name="Rohde M."/>
            <person name="Galperin M.Y."/>
            <person name="Jogler C."/>
        </authorList>
    </citation>
    <scope>NUCLEOTIDE SEQUENCE [LARGE SCALE GENOMIC DNA]</scope>
    <source>
        <strain evidence="2 3">Poly30</strain>
    </source>
</reference>
<gene>
    <name evidence="2" type="ORF">Poly30_26750</name>
</gene>
<dbReference type="AlphaFoldDB" id="A0A518ESU3"/>
<proteinExistence type="predicted"/>
<organism evidence="2 3">
    <name type="scientific">Saltatorellus ferox</name>
    <dbReference type="NCBI Taxonomy" id="2528018"/>
    <lineage>
        <taxon>Bacteria</taxon>
        <taxon>Pseudomonadati</taxon>
        <taxon>Planctomycetota</taxon>
        <taxon>Planctomycetia</taxon>
        <taxon>Planctomycetia incertae sedis</taxon>
        <taxon>Saltatorellus</taxon>
    </lineage>
</organism>
<protein>
    <submittedName>
        <fullName evidence="2">Uncharacterized protein</fullName>
    </submittedName>
</protein>
<accession>A0A518ESU3</accession>
<evidence type="ECO:0000313" key="3">
    <source>
        <dbReference type="Proteomes" id="UP000320390"/>
    </source>
</evidence>
<evidence type="ECO:0000256" key="1">
    <source>
        <dbReference type="SAM" id="MobiDB-lite"/>
    </source>
</evidence>
<sequence length="178" mass="19227">MTKFRSPSRGGNLVHRIDLPGLGKSAGSRRRETRGPSRRRGTANPSEAAGQASAGQALGAAAPPAQPLPAYVLPTQGPRDTDLERTPAVLEDSQARKQIDVLERRLAKMARLLDQRDVEIVARSRQEEDTGVASIYRGVQGVDGVGDEVKQKKALMSSIFEANLKLREMVTSTARDAD</sequence>
<feature type="region of interest" description="Disordered" evidence="1">
    <location>
        <begin position="1"/>
        <end position="88"/>
    </location>
</feature>
<feature type="compositionally biased region" description="Low complexity" evidence="1">
    <location>
        <begin position="48"/>
        <end position="63"/>
    </location>
</feature>
<dbReference type="RefSeq" id="WP_145197969.1">
    <property type="nucleotide sequence ID" value="NZ_CP036434.1"/>
</dbReference>
<dbReference type="EMBL" id="CP036434">
    <property type="protein sequence ID" value="QDV07156.1"/>
    <property type="molecule type" value="Genomic_DNA"/>
</dbReference>
<evidence type="ECO:0000313" key="2">
    <source>
        <dbReference type="EMBL" id="QDV07156.1"/>
    </source>
</evidence>
<dbReference type="Proteomes" id="UP000320390">
    <property type="component" value="Chromosome"/>
</dbReference>
<keyword evidence="3" id="KW-1185">Reference proteome</keyword>